<dbReference type="EMBL" id="AQRC01000002">
    <property type="protein sequence ID" value="KFE36375.1"/>
    <property type="molecule type" value="Genomic_DNA"/>
</dbReference>
<dbReference type="STRING" id="1317124.DW2_03664"/>
<dbReference type="PANTHER" id="PTHR30535">
    <property type="entry name" value="VITAMIN B12-BINDING PROTEIN"/>
    <property type="match status" value="1"/>
</dbReference>
<dbReference type="PANTHER" id="PTHR30535:SF34">
    <property type="entry name" value="MOLYBDATE-BINDING PROTEIN MOLA"/>
    <property type="match status" value="1"/>
</dbReference>
<sequence length="296" mass="31565">MWGCVRSSDPRAGARVALIAAALWAAVPARAQTPAQTNADMPDRVVSMNLCTDQLALALADPGQIVSLSHFATDPGMSVHWKQAEDYRANHGRAEEISILHPDLVLADTWSNPDTIRMLRTLGIRVEQLPPGTSLSEIRARITTMGRLLGHPGRAAAMLAQFDARLAAIEKPAPGLRAAIIGPSGYGYGPRTLEGQILAMAGFTNVVSGPGLDWGGRLPMEDLVMDRPDLVVVGGSQGETGTSRAQEVLAHPVLRDLPVVRGLRDASWTCGAPAMLNAVQDLAALGRRIEKEKLTQ</sequence>
<accession>A0A085U078</accession>
<proteinExistence type="predicted"/>
<feature type="domain" description="Fe/B12 periplasmic-binding" evidence="2">
    <location>
        <begin position="44"/>
        <end position="296"/>
    </location>
</feature>
<dbReference type="PROSITE" id="PS50983">
    <property type="entry name" value="FE_B12_PBP"/>
    <property type="match status" value="1"/>
</dbReference>
<dbReference type="InterPro" id="IPR050902">
    <property type="entry name" value="ABC_Transporter_SBP"/>
</dbReference>
<feature type="signal peptide" evidence="1">
    <location>
        <begin position="1"/>
        <end position="31"/>
    </location>
</feature>
<dbReference type="Gene3D" id="3.40.50.1980">
    <property type="entry name" value="Nitrogenase molybdenum iron protein domain"/>
    <property type="match status" value="2"/>
</dbReference>
<dbReference type="SUPFAM" id="SSF53807">
    <property type="entry name" value="Helical backbone' metal receptor"/>
    <property type="match status" value="1"/>
</dbReference>
<evidence type="ECO:0000313" key="4">
    <source>
        <dbReference type="Proteomes" id="UP000028607"/>
    </source>
</evidence>
<reference evidence="3 4" key="2">
    <citation type="journal article" date="2015" name="Antonie Van Leeuwenhoek">
        <title>Thioclava indica sp. nov., isolated from surface seawater of the Indian Ocean.</title>
        <authorList>
            <person name="Liu Y."/>
            <person name="Lai Q."/>
            <person name="Du J."/>
            <person name="Xu H."/>
            <person name="Jiang L."/>
            <person name="Shao Z."/>
        </authorList>
    </citation>
    <scope>NUCLEOTIDE SEQUENCE [LARGE SCALE GENOMIC DNA]</scope>
    <source>
        <strain evidence="3 4">13D2W-2</strain>
    </source>
</reference>
<name>A0A085U078_9RHOB</name>
<dbReference type="Pfam" id="PF01497">
    <property type="entry name" value="Peripla_BP_2"/>
    <property type="match status" value="1"/>
</dbReference>
<evidence type="ECO:0000259" key="2">
    <source>
        <dbReference type="PROSITE" id="PS50983"/>
    </source>
</evidence>
<dbReference type="PATRIC" id="fig|1317124.6.peg.741"/>
<feature type="chain" id="PRO_5001797728" evidence="1">
    <location>
        <begin position="32"/>
        <end position="296"/>
    </location>
</feature>
<gene>
    <name evidence="3" type="ORF">DW2_03664</name>
</gene>
<protein>
    <submittedName>
        <fullName evidence="3">Periplasmic binding protein</fullName>
    </submittedName>
</protein>
<dbReference type="InterPro" id="IPR002491">
    <property type="entry name" value="ABC_transptr_periplasmic_BD"/>
</dbReference>
<evidence type="ECO:0000313" key="3">
    <source>
        <dbReference type="EMBL" id="KFE36375.1"/>
    </source>
</evidence>
<reference evidence="4" key="1">
    <citation type="submission" date="2013-04" db="EMBL/GenBank/DDBJ databases">
        <title>Thioclava sp. 13D2W-2 Genome Sequencing.</title>
        <authorList>
            <person name="Lai Q."/>
            <person name="Li G."/>
            <person name="Shao Z."/>
        </authorList>
    </citation>
    <scope>NUCLEOTIDE SEQUENCE [LARGE SCALE GENOMIC DNA]</scope>
    <source>
        <strain evidence="4">13D2W-2</strain>
    </source>
</reference>
<evidence type="ECO:0000256" key="1">
    <source>
        <dbReference type="SAM" id="SignalP"/>
    </source>
</evidence>
<dbReference type="Proteomes" id="UP000028607">
    <property type="component" value="Unassembled WGS sequence"/>
</dbReference>
<dbReference type="eggNOG" id="COG0614">
    <property type="taxonomic scope" value="Bacteria"/>
</dbReference>
<dbReference type="AlphaFoldDB" id="A0A085U078"/>
<organism evidence="3 4">
    <name type="scientific">Thioclava atlantica</name>
    <dbReference type="NCBI Taxonomy" id="1317124"/>
    <lineage>
        <taxon>Bacteria</taxon>
        <taxon>Pseudomonadati</taxon>
        <taxon>Pseudomonadota</taxon>
        <taxon>Alphaproteobacteria</taxon>
        <taxon>Rhodobacterales</taxon>
        <taxon>Paracoccaceae</taxon>
        <taxon>Thioclava</taxon>
    </lineage>
</organism>
<keyword evidence="4" id="KW-1185">Reference proteome</keyword>
<keyword evidence="1" id="KW-0732">Signal</keyword>
<comment type="caution">
    <text evidence="3">The sequence shown here is derived from an EMBL/GenBank/DDBJ whole genome shotgun (WGS) entry which is preliminary data.</text>
</comment>